<keyword evidence="2" id="KW-0964">Secreted</keyword>
<name>A0A7U4E4J2_RUNSL</name>
<dbReference type="EMBL" id="CP002859">
    <property type="protein sequence ID" value="AEI47203.1"/>
    <property type="molecule type" value="Genomic_DNA"/>
</dbReference>
<reference evidence="8" key="1">
    <citation type="submission" date="2011-06" db="EMBL/GenBank/DDBJ databases">
        <title>The complete genome of chromosome of Runella slithyformis DSM 19594.</title>
        <authorList>
            <consortium name="US DOE Joint Genome Institute (JGI-PGF)"/>
            <person name="Lucas S."/>
            <person name="Han J."/>
            <person name="Lapidus A."/>
            <person name="Bruce D."/>
            <person name="Goodwin L."/>
            <person name="Pitluck S."/>
            <person name="Peters L."/>
            <person name="Kyrpides N."/>
            <person name="Mavromatis K."/>
            <person name="Ivanova N."/>
            <person name="Ovchinnikova G."/>
            <person name="Zhang X."/>
            <person name="Misra M."/>
            <person name="Detter J.C."/>
            <person name="Tapia R."/>
            <person name="Han C."/>
            <person name="Land M."/>
            <person name="Hauser L."/>
            <person name="Markowitz V."/>
            <person name="Cheng J.-F."/>
            <person name="Hugenholtz P."/>
            <person name="Woyke T."/>
            <person name="Wu D."/>
            <person name="Tindall B."/>
            <person name="Faehrich R."/>
            <person name="Brambilla E."/>
            <person name="Klenk H.-P."/>
            <person name="Eisen J.A."/>
        </authorList>
    </citation>
    <scope>NUCLEOTIDE SEQUENCE [LARGE SCALE GENOMIC DNA]</scope>
    <source>
        <strain evidence="8">ATCC 29530 / DSM 19594 / LMG 11500 / NCIMB 11436 / LSU 4</strain>
    </source>
</reference>
<feature type="domain" description="DUF11" evidence="5">
    <location>
        <begin position="1147"/>
        <end position="1268"/>
    </location>
</feature>
<reference evidence="7 8" key="2">
    <citation type="journal article" date="2012" name="Stand. Genomic Sci.">
        <title>Complete genome sequence of the aquatic bacterium Runella slithyformis type strain (LSU 4(T)).</title>
        <authorList>
            <person name="Copeland A."/>
            <person name="Zhang X."/>
            <person name="Misra M."/>
            <person name="Lapidus A."/>
            <person name="Nolan M."/>
            <person name="Lucas S."/>
            <person name="Deshpande S."/>
            <person name="Cheng J.F."/>
            <person name="Tapia R."/>
            <person name="Goodwin L.A."/>
            <person name="Pitluck S."/>
            <person name="Liolios K."/>
            <person name="Pagani I."/>
            <person name="Ivanova N."/>
            <person name="Mikhailova N."/>
            <person name="Pati A."/>
            <person name="Chen A."/>
            <person name="Palaniappan K."/>
            <person name="Land M."/>
            <person name="Hauser L."/>
            <person name="Pan C."/>
            <person name="Jeffries C.D."/>
            <person name="Detter J.C."/>
            <person name="Brambilla E.M."/>
            <person name="Rohde M."/>
            <person name="Djao O.D."/>
            <person name="Goker M."/>
            <person name="Sikorski J."/>
            <person name="Tindall B.J."/>
            <person name="Woyke T."/>
            <person name="Bristow J."/>
            <person name="Eisen J.A."/>
            <person name="Markowitz V."/>
            <person name="Hugenholtz P."/>
            <person name="Kyrpides N.C."/>
            <person name="Klenk H.P."/>
            <person name="Mavromatis K."/>
        </authorList>
    </citation>
    <scope>NUCLEOTIDE SEQUENCE [LARGE SCALE GENOMIC DNA]</scope>
    <source>
        <strain evidence="8">ATCC 29530 / DSM 19594 / LMG 11500 / NCIMB 11436 / LSU 4</strain>
    </source>
</reference>
<evidence type="ECO:0000256" key="4">
    <source>
        <dbReference type="SAM" id="SignalP"/>
    </source>
</evidence>
<dbReference type="KEGG" id="rsi:Runsl_0763"/>
<feature type="domain" description="SD-repeat containing protein B" evidence="6">
    <location>
        <begin position="784"/>
        <end position="909"/>
    </location>
</feature>
<evidence type="ECO:0000313" key="7">
    <source>
        <dbReference type="EMBL" id="AEI47203.1"/>
    </source>
</evidence>
<feature type="signal peptide" evidence="4">
    <location>
        <begin position="1"/>
        <end position="33"/>
    </location>
</feature>
<dbReference type="InterPro" id="IPR033764">
    <property type="entry name" value="Sdr_B"/>
</dbReference>
<feature type="chain" id="PRO_5031450342" evidence="4">
    <location>
        <begin position="34"/>
        <end position="1372"/>
    </location>
</feature>
<dbReference type="InterPro" id="IPR013783">
    <property type="entry name" value="Ig-like_fold"/>
</dbReference>
<accession>A0A7U4E4J2</accession>
<evidence type="ECO:0000313" key="8">
    <source>
        <dbReference type="Proteomes" id="UP000000493"/>
    </source>
</evidence>
<evidence type="ECO:0000259" key="5">
    <source>
        <dbReference type="Pfam" id="PF01345"/>
    </source>
</evidence>
<feature type="domain" description="SD-repeat containing protein B" evidence="6">
    <location>
        <begin position="631"/>
        <end position="721"/>
    </location>
</feature>
<evidence type="ECO:0000256" key="3">
    <source>
        <dbReference type="ARBA" id="ARBA00022729"/>
    </source>
</evidence>
<organism evidence="7 8">
    <name type="scientific">Runella slithyformis (strain ATCC 29530 / DSM 19594 / LMG 11500 / NCIMB 11436 / LSU 4)</name>
    <dbReference type="NCBI Taxonomy" id="761193"/>
    <lineage>
        <taxon>Bacteria</taxon>
        <taxon>Pseudomonadati</taxon>
        <taxon>Bacteroidota</taxon>
        <taxon>Cytophagia</taxon>
        <taxon>Cytophagales</taxon>
        <taxon>Spirosomataceae</taxon>
        <taxon>Runella</taxon>
    </lineage>
</organism>
<sequence>MSLILQRVCFKSGPFKLLFALLLCIFGRLASHAQVSGKVFYDFDANGIQTSAGPIEVGSPNIGVRIFVDGSTQPLITQTDFEGHYAFSAQQVPAGSKARVEFFNLPETFFVSFAGPQNGTEVQFVQAPAANVNLAILNDDEFCRSGSDVKIVTACYAMGDPLKPGSAGEDPALVLFDYTASGEAGTSSGPAMEKLATASEIGSTWIASYQRSSNTLLIGAITRRHVGLGPLGTGGFYSVNLVTKAVSNFLDVKTIGINTGPDPHIDPVSGLNILPADKLARSRDSLAFHAAAKVGIGGAQLSPYQDTLFMINLYDKKLYSFKIQKPLIAPANAAEAQIKTYQIPHPGCSNNDFAPWALKYYRGKLYVGVVCTAETSQKKSDMKAAIYEFSTKTHTFRNIFEFSLNYPRGPIDATQGCDSITTWMPWTNVFPKQCNYPNGSPDPMAAFAVYPQPILSDLEFDDDGSLIIGFMDRLGLQTGQNQPGIAVNDTLNYFGFMSGDMVRAQYNANGTYTLENNGQSGSLQGCGVNTDSGPGGGEFFCEDYWISGQDQVGHAEITNGGMFKISGVPEVLVSAMDPVHKVYLSTGFIAFDTKTGKRNRSFSVYSLSPGSLGKSGGVGDLAGICEPGPLEVGNRVWIDKNRNGIQDPNEVGPDGLILTLHDMGNNGAVVGKDTTANGGQYYFNDRNVSGKLKRNHPYEVRLQTNQMVNSAVYQPSSGSAAASFVLKDSLTVTKSDTSSANALRNSDARYNSDSTQIVISFSTGDNTQNDHSEDIGLMAAIYPASVGDYAWYDLNRNGIQDLRKDPLGNILGPELPVKGVVMELRTSGSQFVKSDTTGADGKYHIGNIAPDRYYIKFNPASYPAPDFTVTDQNKGANDSLDNDIERSSYRSADFNLVSGQQDTRWDIGFFRTPTSEISDPCGCDSTILYLPGNDDFTKYVYREKVTVKATPGGKWMLIPQHIKNNITTYGLYEDDGEGYVDPIDLTKKQYFLTEVPDSLGVYEFKFAHKSADGYALAVTDGVDTLSIGAVCDEVKEHFDIRLDTLCAGADKLQLQRIFPNGLATYYLIDTTTFVFRDGFNEFTLIEKAVKRGAITELDPKNYTPNSTISLYMKWEPNQVPGQKRACQKSMILNVKISNNGDCTPPNDLELTKALVGDCRRQVGDEVLFKLIIKNNTSNLLASADSVYVKDIMPANFNFVKYVSTQGQYNTQTKQWGPLRLAAGQTDTLTLTLKINNTGGFIGGTICNEAEIVAMSKKSGHDTDSAPNNGIHTEDDYGIACVSVPLKICPDRKDTVVISAPAGYTRYQWFKNGVKIDGAAGQTLEVRSAGSYSVEVGDGLCPTKNCCPSIIEEECICPPEICMPFTTKKIKKK</sequence>
<protein>
    <submittedName>
        <fullName evidence="7">Cna B domain protein</fullName>
    </submittedName>
</protein>
<dbReference type="Gene3D" id="2.60.40.10">
    <property type="entry name" value="Immunoglobulins"/>
    <property type="match status" value="3"/>
</dbReference>
<gene>
    <name evidence="7" type="ordered locus">Runsl_0763</name>
</gene>
<evidence type="ECO:0000259" key="6">
    <source>
        <dbReference type="Pfam" id="PF17210"/>
    </source>
</evidence>
<proteinExistence type="predicted"/>
<keyword evidence="8" id="KW-1185">Reference proteome</keyword>
<dbReference type="Proteomes" id="UP000000493">
    <property type="component" value="Chromosome"/>
</dbReference>
<comment type="subcellular location">
    <subcellularLocation>
        <location evidence="1">Secreted</location>
    </subcellularLocation>
</comment>
<keyword evidence="3 4" id="KW-0732">Signal</keyword>
<dbReference type="InterPro" id="IPR001434">
    <property type="entry name" value="OmcB-like_DUF11"/>
</dbReference>
<dbReference type="RefSeq" id="WP_013926525.1">
    <property type="nucleotide sequence ID" value="NC_015703.1"/>
</dbReference>
<evidence type="ECO:0000256" key="2">
    <source>
        <dbReference type="ARBA" id="ARBA00022525"/>
    </source>
</evidence>
<dbReference type="GO" id="GO:0005576">
    <property type="term" value="C:extracellular region"/>
    <property type="evidence" value="ECO:0007669"/>
    <property type="project" value="UniProtKB-SubCell"/>
</dbReference>
<dbReference type="SUPFAM" id="SSF117074">
    <property type="entry name" value="Hypothetical protein PA1324"/>
    <property type="match status" value="2"/>
</dbReference>
<dbReference type="Pfam" id="PF17210">
    <property type="entry name" value="SdrD_B"/>
    <property type="match status" value="2"/>
</dbReference>
<evidence type="ECO:0000256" key="1">
    <source>
        <dbReference type="ARBA" id="ARBA00004613"/>
    </source>
</evidence>
<dbReference type="Pfam" id="PF01345">
    <property type="entry name" value="DUF11"/>
    <property type="match status" value="1"/>
</dbReference>